<keyword evidence="3 4" id="KW-0663">Pyridoxal phosphate</keyword>
<comment type="cofactor">
    <cofactor evidence="1 4">
        <name>pyridoxal 5'-phosphate</name>
        <dbReference type="ChEBI" id="CHEBI:597326"/>
    </cofactor>
</comment>
<evidence type="ECO:0000256" key="2">
    <source>
        <dbReference type="ARBA" id="ARBA00022679"/>
    </source>
</evidence>
<dbReference type="EMBL" id="CAHP01000047">
    <property type="protein sequence ID" value="CCG42895.1"/>
    <property type="molecule type" value="Genomic_DNA"/>
</dbReference>
<dbReference type="Proteomes" id="UP000004169">
    <property type="component" value="Unassembled WGS sequence"/>
</dbReference>
<dbReference type="eggNOG" id="COG0156">
    <property type="taxonomic scope" value="Bacteria"/>
</dbReference>
<comment type="similarity">
    <text evidence="4">Belongs to the class-II pyridoxal-phosphate-dependent aminotransferase family.</text>
</comment>
<protein>
    <submittedName>
        <fullName evidence="6">Putative polyketide synthase</fullName>
    </submittedName>
</protein>
<evidence type="ECO:0000313" key="6">
    <source>
        <dbReference type="EMBL" id="CCG42895.1"/>
    </source>
</evidence>
<dbReference type="GO" id="GO:0016740">
    <property type="term" value="F:transferase activity"/>
    <property type="evidence" value="ECO:0007669"/>
    <property type="project" value="UniProtKB-KW"/>
</dbReference>
<reference evidence="6 7" key="1">
    <citation type="journal article" date="2012" name="J. Bacteriol.">
        <title>Draft Genome Sequence of the Purple Photosynthetic Bacterium Phaeospirillum molischianum DSM120, a Particularly Versatile Bacterium.</title>
        <authorList>
            <person name="Duquesne K."/>
            <person name="Prima V."/>
            <person name="Ji B."/>
            <person name="Rouy Z."/>
            <person name="Medigue C."/>
            <person name="Talla E."/>
            <person name="Sturgis J.N."/>
        </authorList>
    </citation>
    <scope>NUCLEOTIDE SEQUENCE [LARGE SCALE GENOMIC DNA]</scope>
    <source>
        <strain evidence="7">DSM120</strain>
    </source>
</reference>
<keyword evidence="2" id="KW-0808">Transferase</keyword>
<gene>
    <name evidence="6" type="primary">wcbT</name>
    <name evidence="6" type="ORF">PHAMO_510009</name>
</gene>
<organism evidence="6 7">
    <name type="scientific">Magnetospirillum molischianum DSM 120</name>
    <dbReference type="NCBI Taxonomy" id="1150626"/>
    <lineage>
        <taxon>Bacteria</taxon>
        <taxon>Pseudomonadati</taxon>
        <taxon>Pseudomonadota</taxon>
        <taxon>Alphaproteobacteria</taxon>
        <taxon>Rhodospirillales</taxon>
        <taxon>Rhodospirillaceae</taxon>
        <taxon>Magnetospirillum</taxon>
    </lineage>
</organism>
<dbReference type="GO" id="GO:0030170">
    <property type="term" value="F:pyridoxal phosphate binding"/>
    <property type="evidence" value="ECO:0007669"/>
    <property type="project" value="InterPro"/>
</dbReference>
<name>H8FX07_MAGML</name>
<dbReference type="PROSITE" id="PS00599">
    <property type="entry name" value="AA_TRANSFER_CLASS_2"/>
    <property type="match status" value="1"/>
</dbReference>
<dbReference type="SUPFAM" id="SSF53383">
    <property type="entry name" value="PLP-dependent transferases"/>
    <property type="match status" value="1"/>
</dbReference>
<dbReference type="InterPro" id="IPR015424">
    <property type="entry name" value="PyrdxlP-dep_Trfase"/>
</dbReference>
<dbReference type="PANTHER" id="PTHR13693">
    <property type="entry name" value="CLASS II AMINOTRANSFERASE/8-AMINO-7-OXONONANOATE SYNTHASE"/>
    <property type="match status" value="1"/>
</dbReference>
<evidence type="ECO:0000256" key="3">
    <source>
        <dbReference type="ARBA" id="ARBA00022898"/>
    </source>
</evidence>
<keyword evidence="7" id="KW-1185">Reference proteome</keyword>
<evidence type="ECO:0000256" key="1">
    <source>
        <dbReference type="ARBA" id="ARBA00001933"/>
    </source>
</evidence>
<dbReference type="InterPro" id="IPR015422">
    <property type="entry name" value="PyrdxlP-dep_Trfase_small"/>
</dbReference>
<feature type="domain" description="Aminotransferase class I/classII large" evidence="5">
    <location>
        <begin position="96"/>
        <end position="440"/>
    </location>
</feature>
<evidence type="ECO:0000259" key="5">
    <source>
        <dbReference type="Pfam" id="PF00155"/>
    </source>
</evidence>
<evidence type="ECO:0000313" key="7">
    <source>
        <dbReference type="Proteomes" id="UP000004169"/>
    </source>
</evidence>
<sequence>MTVNTPSLAGLSQEQKREMLQRALEKRGTSNGSAKDNDVRAVIDQIPESAYRFDKFPEYYRLHLQRTLAENAGIPNPYFREHDSYGGATTVVDGRNLLNFGMYNYLGLNGDPRVNAAAMASIERYGTSASASRVVSGERPIHRALEVRLAELHEADDAVAFVSGHATNVSVIASLLGSGDLVLHDRLVHNSVMQGAMLSGATRQAFPHNDWQAVDAILAESRRRFDKVLIVVEGLYSMDGDICPLDRFVEIKRRHKALLMVDEAHSMGVLGATGRGAREHFGLASTDVDIWMGTLSKSFASCGGYIAGNSALIELLKLTASGFVYSVGLPPPMAAAALASIEIMLAEPERVATLRANGQLFLNLAKARGLNTGLSQGINVVPVILGQSVLAARLAAMLHERGMETPPIIHPAVEERAARLRLFISSLHSKDQIHQAVEMIAEALAEIKPPKEDL</sequence>
<proteinExistence type="inferred from homology"/>
<accession>H8FX07</accession>
<dbReference type="RefSeq" id="WP_002730760.1">
    <property type="nucleotide sequence ID" value="NZ_CAHP01000047.1"/>
</dbReference>
<dbReference type="Pfam" id="PF00155">
    <property type="entry name" value="Aminotran_1_2"/>
    <property type="match status" value="1"/>
</dbReference>
<dbReference type="OrthoDB" id="9807157at2"/>
<dbReference type="Gene3D" id="3.40.640.10">
    <property type="entry name" value="Type I PLP-dependent aspartate aminotransferase-like (Major domain)"/>
    <property type="match status" value="1"/>
</dbReference>
<dbReference type="STRING" id="1150626.PHAMO_510009"/>
<dbReference type="PANTHER" id="PTHR13693:SF3">
    <property type="entry name" value="LD36009P"/>
    <property type="match status" value="1"/>
</dbReference>
<dbReference type="InterPro" id="IPR050087">
    <property type="entry name" value="AON_synthase_class-II"/>
</dbReference>
<dbReference type="InterPro" id="IPR015421">
    <property type="entry name" value="PyrdxlP-dep_Trfase_major"/>
</dbReference>
<dbReference type="InterPro" id="IPR004839">
    <property type="entry name" value="Aminotransferase_I/II_large"/>
</dbReference>
<dbReference type="Gene3D" id="3.90.1150.10">
    <property type="entry name" value="Aspartate Aminotransferase, domain 1"/>
    <property type="match status" value="1"/>
</dbReference>
<dbReference type="AlphaFoldDB" id="H8FX07"/>
<dbReference type="InterPro" id="IPR001917">
    <property type="entry name" value="Aminotrans_II_pyridoxalP_BS"/>
</dbReference>
<evidence type="ECO:0000256" key="4">
    <source>
        <dbReference type="RuleBase" id="RU003693"/>
    </source>
</evidence>
<comment type="caution">
    <text evidence="6">The sequence shown here is derived from an EMBL/GenBank/DDBJ whole genome shotgun (WGS) entry which is preliminary data.</text>
</comment>